<dbReference type="AlphaFoldDB" id="A0A832J7C8"/>
<accession>A0A832J7C8</accession>
<dbReference type="InterPro" id="IPR013783">
    <property type="entry name" value="Ig-like_fold"/>
</dbReference>
<keyword evidence="2" id="KW-1133">Transmembrane helix</keyword>
<dbReference type="Proteomes" id="UP000885832">
    <property type="component" value="Unassembled WGS sequence"/>
</dbReference>
<dbReference type="Gene3D" id="2.60.40.10">
    <property type="entry name" value="Immunoglobulins"/>
    <property type="match status" value="1"/>
</dbReference>
<dbReference type="EMBL" id="DRNF01000410">
    <property type="protein sequence ID" value="HHJ81266.1"/>
    <property type="molecule type" value="Genomic_DNA"/>
</dbReference>
<evidence type="ECO:0000259" key="3">
    <source>
        <dbReference type="Pfam" id="PF01345"/>
    </source>
</evidence>
<gene>
    <name evidence="5" type="ORF">ENJ65_06495</name>
</gene>
<dbReference type="InterPro" id="IPR015943">
    <property type="entry name" value="WD40/YVTN_repeat-like_dom_sf"/>
</dbReference>
<feature type="domain" description="DUF11" evidence="3">
    <location>
        <begin position="343"/>
        <end position="451"/>
    </location>
</feature>
<dbReference type="InterPro" id="IPR031778">
    <property type="entry name" value="Sortilin_N"/>
</dbReference>
<dbReference type="InterPro" id="IPR001434">
    <property type="entry name" value="OmcB-like_DUF11"/>
</dbReference>
<organism evidence="5">
    <name type="scientific">Candidatus Tenderia electrophaga</name>
    <dbReference type="NCBI Taxonomy" id="1748243"/>
    <lineage>
        <taxon>Bacteria</taxon>
        <taxon>Pseudomonadati</taxon>
        <taxon>Pseudomonadota</taxon>
        <taxon>Gammaproteobacteria</taxon>
        <taxon>Candidatus Tenderiales</taxon>
        <taxon>Candidatus Tenderiaceae</taxon>
        <taxon>Candidatus Tenderia</taxon>
    </lineage>
</organism>
<dbReference type="InterPro" id="IPR049886">
    <property type="entry name" value="CFI_box_CTERM_dom"/>
</dbReference>
<evidence type="ECO:0000256" key="1">
    <source>
        <dbReference type="ARBA" id="ARBA00022737"/>
    </source>
</evidence>
<reference evidence="5" key="1">
    <citation type="journal article" date="2020" name="mSystems">
        <title>Genome- and Community-Level Interaction Insights into Carbon Utilization and Element Cycling Functions of Hydrothermarchaeota in Hydrothermal Sediment.</title>
        <authorList>
            <person name="Zhou Z."/>
            <person name="Liu Y."/>
            <person name="Xu W."/>
            <person name="Pan J."/>
            <person name="Luo Z.H."/>
            <person name="Li M."/>
        </authorList>
    </citation>
    <scope>NUCLEOTIDE SEQUENCE [LARGE SCALE GENOMIC DNA]</scope>
    <source>
        <strain evidence="5">HyVt-505</strain>
    </source>
</reference>
<dbReference type="NCBIfam" id="TIGR01451">
    <property type="entry name" value="B_ant_repeat"/>
    <property type="match status" value="1"/>
</dbReference>
<evidence type="ECO:0000256" key="2">
    <source>
        <dbReference type="SAM" id="Phobius"/>
    </source>
</evidence>
<name>A0A832J7C8_9GAMM</name>
<feature type="non-terminal residue" evidence="5">
    <location>
        <position position="1"/>
    </location>
</feature>
<dbReference type="PANTHER" id="PTHR43739:SF5">
    <property type="entry name" value="EXO-ALPHA-SIALIDASE"/>
    <property type="match status" value="1"/>
</dbReference>
<evidence type="ECO:0000313" key="5">
    <source>
        <dbReference type="EMBL" id="HHJ81266.1"/>
    </source>
</evidence>
<dbReference type="NCBIfam" id="NF041770">
    <property type="entry name" value="CFI_box_CTERM"/>
    <property type="match status" value="1"/>
</dbReference>
<comment type="caution">
    <text evidence="5">The sequence shown here is derived from an EMBL/GenBank/DDBJ whole genome shotgun (WGS) entry which is preliminary data.</text>
</comment>
<evidence type="ECO:0000259" key="4">
    <source>
        <dbReference type="Pfam" id="PF15902"/>
    </source>
</evidence>
<protein>
    <submittedName>
        <fullName evidence="5">DUF11 domain-containing protein</fullName>
    </submittedName>
</protein>
<dbReference type="InterPro" id="IPR047589">
    <property type="entry name" value="DUF11_rpt"/>
</dbReference>
<dbReference type="InterPro" id="IPR052025">
    <property type="entry name" value="Xyloglucanase_GH74"/>
</dbReference>
<dbReference type="Gene3D" id="2.130.10.10">
    <property type="entry name" value="YVTN repeat-like/Quinoprotein amine dehydrogenase"/>
    <property type="match status" value="2"/>
</dbReference>
<dbReference type="GO" id="GO:0010411">
    <property type="term" value="P:xyloglucan metabolic process"/>
    <property type="evidence" value="ECO:0007669"/>
    <property type="project" value="TreeGrafter"/>
</dbReference>
<keyword evidence="1" id="KW-0677">Repeat</keyword>
<proteinExistence type="predicted"/>
<keyword evidence="2" id="KW-0472">Membrane</keyword>
<dbReference type="Pfam" id="PF15902">
    <property type="entry name" value="Sortilin-Vps10"/>
    <property type="match status" value="1"/>
</dbReference>
<keyword evidence="2" id="KW-0812">Transmembrane</keyword>
<feature type="domain" description="Sortilin N-terminal" evidence="4">
    <location>
        <begin position="92"/>
        <end position="158"/>
    </location>
</feature>
<feature type="transmembrane region" description="Helical" evidence="2">
    <location>
        <begin position="527"/>
        <end position="550"/>
    </location>
</feature>
<dbReference type="PANTHER" id="PTHR43739">
    <property type="entry name" value="XYLOGLUCANASE (EUROFUNG)"/>
    <property type="match status" value="1"/>
</dbReference>
<dbReference type="SUPFAM" id="SSF110296">
    <property type="entry name" value="Oligoxyloglucan reducing end-specific cellobiohydrolase"/>
    <property type="match status" value="1"/>
</dbReference>
<dbReference type="Pfam" id="PF01345">
    <property type="entry name" value="DUF11"/>
    <property type="match status" value="1"/>
</dbReference>
<sequence length="566" mass="62285">DQGVFASNDNGSNWVAKNNGMSHRTIMALEADTSVTPATLYAATLGGVYRSTDAADNWQRSNNGLANLSVYSLALDTVTSPKILYAGTADGVYRSSDQGRNWVPINIGLENTDIVKLFINPDNEKELLAASSSTGLWRSLDQGQTWNTLNIASATNNDLGNIHIFDMAHDAINADGSANLNGDFIVGTKAGVYKLTGAFGNDWGWEALNSVDADSDSLDNSNVFAVAISYDLTNPTAVIKHYYAGTEIDGVYKIHDVDAGNNWQLMSEGLISQVNKMRTLNNIISSPETANWDLRDATDIDNMGHIVGWGNLNGQPHGYLLTPILFEEATPLAELELVMYTTPDTLKKDIPMTYEISVINHGPNAASNVQLTDWLPPNALFRHVASSQGGCIKSEIDPPIIRCTIGEIKKGEQVNIRISMEPQQAEIKLRNIARAKADERDPNYSNNTAGADQTITIDRCFIATAAYGSFLHPHVSSLRQFRDEYLLSNAPGRLFVDLYYQYSPPLAQYIANHEGLAFLTRIALAPLVYAVLYPLWFCLGLLLLIGFYGYRHQRRGQKRNRLISQL</sequence>